<name>A0A7S6ZU80_9GAMM</name>
<evidence type="ECO:0008006" key="4">
    <source>
        <dbReference type="Google" id="ProtNLM"/>
    </source>
</evidence>
<evidence type="ECO:0000313" key="2">
    <source>
        <dbReference type="EMBL" id="QOW21768.1"/>
    </source>
</evidence>
<sequence>MAKQVLLAARQLDLPVWERIAHLSDLDHQLHQETLERPGRSWEYAQAKEEEWMAGMRPDVVLEDEHPTTVPLLVEVKVSHAVGHEKAALVRKRGWAMIEIDLSKLDADAVLGDAFERAVLQDAPRFWIHSPTAERLFEQVQAKVEQQVANRNALILAERARRDAERRSSEAKLDADRRRKERFRQKLRARHLPDLEALKELSSPAAAREQLTRLAERDALAIDLACRRYLGGAPLPPFLTQIPTGWQLIDTHPHLWQLKLWGQFVCGQPVGTRLKPGKWVPHLGRMVGFNAPLKRLFDAQQQDWQQARAKGFRRSYPYSAWFFEDWENELIPSPFDLIGDLADQLWAASLLELQERGVYEVISTEPDLAAFEPDRRVQPATPSPPPASPRDNPRQTHERVPAEELLRLEERGEPYNVCVICEMPFRSGDRCRCGTKLRPRIVRASPPYPR</sequence>
<dbReference type="Proteomes" id="UP000593932">
    <property type="component" value="Chromosome"/>
</dbReference>
<proteinExistence type="predicted"/>
<organism evidence="2 3">
    <name type="scientific">Novilysobacter avium</name>
    <dbReference type="NCBI Taxonomy" id="2781023"/>
    <lineage>
        <taxon>Bacteria</taxon>
        <taxon>Pseudomonadati</taxon>
        <taxon>Pseudomonadota</taxon>
        <taxon>Gammaproteobacteria</taxon>
        <taxon>Lysobacterales</taxon>
        <taxon>Lysobacteraceae</taxon>
        <taxon>Novilysobacter</taxon>
    </lineage>
</organism>
<evidence type="ECO:0000256" key="1">
    <source>
        <dbReference type="SAM" id="MobiDB-lite"/>
    </source>
</evidence>
<protein>
    <recommendedName>
        <fullName evidence="4">DUF2779 domain-containing protein</fullName>
    </recommendedName>
</protein>
<reference evidence="2 3" key="1">
    <citation type="submission" date="2020-10" db="EMBL/GenBank/DDBJ databases">
        <title>complete genome sequencing of Lysobacter sp. H23M41.</title>
        <authorList>
            <person name="Bae J.-W."/>
            <person name="Lee S.-Y."/>
        </authorList>
    </citation>
    <scope>NUCLEOTIDE SEQUENCE [LARGE SCALE GENOMIC DNA]</scope>
    <source>
        <strain evidence="2 3">H23M41</strain>
    </source>
</reference>
<accession>A0A7S6ZU80</accession>
<keyword evidence="3" id="KW-1185">Reference proteome</keyword>
<evidence type="ECO:0000313" key="3">
    <source>
        <dbReference type="Proteomes" id="UP000593932"/>
    </source>
</evidence>
<gene>
    <name evidence="2" type="ORF">INQ42_11130</name>
</gene>
<dbReference type="EMBL" id="CP063657">
    <property type="protein sequence ID" value="QOW21768.1"/>
    <property type="molecule type" value="Genomic_DNA"/>
</dbReference>
<feature type="region of interest" description="Disordered" evidence="1">
    <location>
        <begin position="370"/>
        <end position="399"/>
    </location>
</feature>